<dbReference type="PANTHER" id="PTHR36919">
    <property type="entry name" value="BLR1215 PROTEIN"/>
    <property type="match status" value="1"/>
</dbReference>
<dbReference type="Gene3D" id="2.40.128.520">
    <property type="match status" value="1"/>
</dbReference>
<feature type="domain" description="DUF2147" evidence="2">
    <location>
        <begin position="25"/>
        <end position="152"/>
    </location>
</feature>
<evidence type="ECO:0000259" key="2">
    <source>
        <dbReference type="Pfam" id="PF09917"/>
    </source>
</evidence>
<keyword evidence="4" id="KW-1185">Reference proteome</keyword>
<name>A0ABU3SYA8_9ALTE</name>
<keyword evidence="1" id="KW-0732">Signal</keyword>
<evidence type="ECO:0000313" key="3">
    <source>
        <dbReference type="EMBL" id="MDU0354998.1"/>
    </source>
</evidence>
<dbReference type="Proteomes" id="UP001247805">
    <property type="component" value="Unassembled WGS sequence"/>
</dbReference>
<reference evidence="3 4" key="1">
    <citation type="submission" date="2023-10" db="EMBL/GenBank/DDBJ databases">
        <title>Glaciecola aquimarina strain GGW-M5 nov., isolated from a coastal seawater.</title>
        <authorList>
            <person name="Bayburt H."/>
            <person name="Kim J.M."/>
            <person name="Choi B.J."/>
            <person name="Jeon C.O."/>
        </authorList>
    </citation>
    <scope>NUCLEOTIDE SEQUENCE [LARGE SCALE GENOMIC DNA]</scope>
    <source>
        <strain evidence="3 4">KCTC 32108</strain>
    </source>
</reference>
<dbReference type="PANTHER" id="PTHR36919:SF2">
    <property type="entry name" value="BLL6627 PROTEIN"/>
    <property type="match status" value="1"/>
</dbReference>
<dbReference type="InterPro" id="IPR019223">
    <property type="entry name" value="DUF2147"/>
</dbReference>
<dbReference type="EMBL" id="JAWDIO010000002">
    <property type="protein sequence ID" value="MDU0354998.1"/>
    <property type="molecule type" value="Genomic_DNA"/>
</dbReference>
<proteinExistence type="predicted"/>
<comment type="caution">
    <text evidence="3">The sequence shown here is derived from an EMBL/GenBank/DDBJ whole genome shotgun (WGS) entry which is preliminary data.</text>
</comment>
<evidence type="ECO:0000256" key="1">
    <source>
        <dbReference type="SAM" id="SignalP"/>
    </source>
</evidence>
<feature type="signal peptide" evidence="1">
    <location>
        <begin position="1"/>
        <end position="20"/>
    </location>
</feature>
<evidence type="ECO:0000313" key="4">
    <source>
        <dbReference type="Proteomes" id="UP001247805"/>
    </source>
</evidence>
<organism evidence="3 4">
    <name type="scientific">Paraglaciecola aquimarina</name>
    <dbReference type="NCBI Taxonomy" id="1235557"/>
    <lineage>
        <taxon>Bacteria</taxon>
        <taxon>Pseudomonadati</taxon>
        <taxon>Pseudomonadota</taxon>
        <taxon>Gammaproteobacteria</taxon>
        <taxon>Alteromonadales</taxon>
        <taxon>Alteromonadaceae</taxon>
        <taxon>Paraglaciecola</taxon>
    </lineage>
</organism>
<gene>
    <name evidence="3" type="ORF">RS130_14775</name>
</gene>
<accession>A0ABU3SYA8</accession>
<dbReference type="RefSeq" id="WP_316026558.1">
    <property type="nucleotide sequence ID" value="NZ_JAWDIO010000002.1"/>
</dbReference>
<protein>
    <submittedName>
        <fullName evidence="3">DUF2147 domain-containing protein</fullName>
    </submittedName>
</protein>
<dbReference type="Pfam" id="PF09917">
    <property type="entry name" value="DUF2147"/>
    <property type="match status" value="1"/>
</dbReference>
<feature type="chain" id="PRO_5046471991" evidence="1">
    <location>
        <begin position="21"/>
        <end position="154"/>
    </location>
</feature>
<sequence length="154" mass="17318">MKKFLALLLLSGFISNAALAADIEGLWFTENQAAQVKVYQCEDRFCGEIVWLEEPTWDQDDVDNNKDAVLGAPKIDLKNDVESLRSRPILGMHMLNGLKKVENNQYEDGKIYDAESGNTYSCEAKLADAGDKLEMTGYIGVSWFGRTTTWTRVQ</sequence>